<protein>
    <recommendedName>
        <fullName evidence="2">Putative regulatory protein FmdB zinc ribbon domain-containing protein</fullName>
    </recommendedName>
</protein>
<dbReference type="NCBIfam" id="TIGR02605">
    <property type="entry name" value="CxxC_CxxC_SSSS"/>
    <property type="match status" value="1"/>
</dbReference>
<organism evidence="3 4">
    <name type="scientific">Actinocatenispora rupis</name>
    <dbReference type="NCBI Taxonomy" id="519421"/>
    <lineage>
        <taxon>Bacteria</taxon>
        <taxon>Bacillati</taxon>
        <taxon>Actinomycetota</taxon>
        <taxon>Actinomycetes</taxon>
        <taxon>Micromonosporales</taxon>
        <taxon>Micromonosporaceae</taxon>
        <taxon>Actinocatenispora</taxon>
    </lineage>
</organism>
<feature type="compositionally biased region" description="Low complexity" evidence="1">
    <location>
        <begin position="117"/>
        <end position="131"/>
    </location>
</feature>
<dbReference type="Proteomes" id="UP000612808">
    <property type="component" value="Unassembled WGS sequence"/>
</dbReference>
<dbReference type="EMBL" id="BOMB01000007">
    <property type="protein sequence ID" value="GID10293.1"/>
    <property type="molecule type" value="Genomic_DNA"/>
</dbReference>
<gene>
    <name evidence="3" type="ORF">Aru02nite_11820</name>
</gene>
<reference evidence="3" key="1">
    <citation type="submission" date="2021-01" db="EMBL/GenBank/DDBJ databases">
        <title>Whole genome shotgun sequence of Actinocatenispora rupis NBRC 107355.</title>
        <authorList>
            <person name="Komaki H."/>
            <person name="Tamura T."/>
        </authorList>
    </citation>
    <scope>NUCLEOTIDE SEQUENCE</scope>
    <source>
        <strain evidence="3">NBRC 107355</strain>
    </source>
</reference>
<evidence type="ECO:0000259" key="2">
    <source>
        <dbReference type="SMART" id="SM00834"/>
    </source>
</evidence>
<feature type="compositionally biased region" description="Low complexity" evidence="1">
    <location>
        <begin position="60"/>
        <end position="83"/>
    </location>
</feature>
<feature type="domain" description="Putative regulatory protein FmdB zinc ribbon" evidence="2">
    <location>
        <begin position="1"/>
        <end position="41"/>
    </location>
</feature>
<comment type="caution">
    <text evidence="3">The sequence shown here is derived from an EMBL/GenBank/DDBJ whole genome shotgun (WGS) entry which is preliminary data.</text>
</comment>
<sequence length="131" mass="12526">MPTYQYACTECGHQLEAVQSFTDGPLTECPNCGGKLRKVFSAVGVVFKGSGFYRTDSRNGSSSSTISGEKSKSTADSAGSSSGSGDGAKSDSAKSSSSSSTSGSSGSSGSSGGGSGASSSGSSGGKVAASA</sequence>
<feature type="region of interest" description="Disordered" evidence="1">
    <location>
        <begin position="51"/>
        <end position="131"/>
    </location>
</feature>
<dbReference type="RefSeq" id="WP_203655517.1">
    <property type="nucleotide sequence ID" value="NZ_BOMB01000007.1"/>
</dbReference>
<evidence type="ECO:0000256" key="1">
    <source>
        <dbReference type="SAM" id="MobiDB-lite"/>
    </source>
</evidence>
<dbReference type="SMART" id="SM00834">
    <property type="entry name" value="CxxC_CXXC_SSSS"/>
    <property type="match status" value="1"/>
</dbReference>
<dbReference type="InterPro" id="IPR013429">
    <property type="entry name" value="Regulatory_FmdB_Zinc_ribbon"/>
</dbReference>
<name>A0A8J3J8H4_9ACTN</name>
<dbReference type="PANTHER" id="PTHR34404">
    <property type="entry name" value="REGULATORY PROTEIN, FMDB FAMILY"/>
    <property type="match status" value="1"/>
</dbReference>
<keyword evidence="4" id="KW-1185">Reference proteome</keyword>
<proteinExistence type="predicted"/>
<accession>A0A8J3J8H4</accession>
<dbReference type="PANTHER" id="PTHR34404:SF2">
    <property type="entry name" value="CONSERVED SERINE RICH PROTEIN"/>
    <property type="match status" value="1"/>
</dbReference>
<dbReference type="AlphaFoldDB" id="A0A8J3J8H4"/>
<dbReference type="Pfam" id="PF09723">
    <property type="entry name" value="Zn_ribbon_8"/>
    <property type="match status" value="1"/>
</dbReference>
<evidence type="ECO:0000313" key="3">
    <source>
        <dbReference type="EMBL" id="GID10293.1"/>
    </source>
</evidence>
<feature type="compositionally biased region" description="Low complexity" evidence="1">
    <location>
        <begin position="93"/>
        <end position="108"/>
    </location>
</feature>
<evidence type="ECO:0000313" key="4">
    <source>
        <dbReference type="Proteomes" id="UP000612808"/>
    </source>
</evidence>